<keyword evidence="2" id="KW-1185">Reference proteome</keyword>
<dbReference type="Proteomes" id="UP000266895">
    <property type="component" value="Chromosome"/>
</dbReference>
<dbReference type="EMBL" id="LR134350">
    <property type="protein sequence ID" value="VEG26427.1"/>
    <property type="molecule type" value="Genomic_DNA"/>
</dbReference>
<dbReference type="AlphaFoldDB" id="A0A448HEM8"/>
<organism evidence="1 2">
    <name type="scientific">Actinomyces howellii</name>
    <dbReference type="NCBI Taxonomy" id="52771"/>
    <lineage>
        <taxon>Bacteria</taxon>
        <taxon>Bacillati</taxon>
        <taxon>Actinomycetota</taxon>
        <taxon>Actinomycetes</taxon>
        <taxon>Actinomycetales</taxon>
        <taxon>Actinomycetaceae</taxon>
        <taxon>Actinomyces</taxon>
    </lineage>
</organism>
<name>A0A448HEM8_9ACTO</name>
<accession>A0A448HEM8</accession>
<evidence type="ECO:0008006" key="3">
    <source>
        <dbReference type="Google" id="ProtNLM"/>
    </source>
</evidence>
<gene>
    <name evidence="1" type="ORF">NCTC11636_00520</name>
</gene>
<sequence length="195" mass="20288">MMPMTPTDPIDRGSTGTFVDAVARAGYYPELVLGTLDVALAGEDVLVDLVQAETTFDDAVHRHLTVMALTGTRLIIVHVDDLPREDGRPGAVATSEAVPLSRIASVALTRGVVEPAAGGGRLSEMTIAVSWGSVRRLDLEPTACADPTCQADHGLSGVSMPDDIVVRVSAGVEGDEALARAEAFARALSAATTRP</sequence>
<dbReference type="InterPro" id="IPR046040">
    <property type="entry name" value="DUF5998"/>
</dbReference>
<evidence type="ECO:0000313" key="1">
    <source>
        <dbReference type="EMBL" id="VEG26427.1"/>
    </source>
</evidence>
<dbReference type="KEGG" id="ahw:NCTC11636_00520"/>
<dbReference type="Pfam" id="PF19461">
    <property type="entry name" value="DUF5998"/>
    <property type="match status" value="1"/>
</dbReference>
<proteinExistence type="predicted"/>
<protein>
    <recommendedName>
        <fullName evidence="3">Phosphodiesterase</fullName>
    </recommendedName>
</protein>
<reference evidence="1 2" key="1">
    <citation type="submission" date="2018-12" db="EMBL/GenBank/DDBJ databases">
        <authorList>
            <consortium name="Pathogen Informatics"/>
        </authorList>
    </citation>
    <scope>NUCLEOTIDE SEQUENCE [LARGE SCALE GENOMIC DNA]</scope>
    <source>
        <strain evidence="1 2">NCTC11636</strain>
    </source>
</reference>
<evidence type="ECO:0000313" key="2">
    <source>
        <dbReference type="Proteomes" id="UP000266895"/>
    </source>
</evidence>